<keyword evidence="3" id="KW-1185">Reference proteome</keyword>
<reference evidence="2" key="1">
    <citation type="submission" date="2020-08" db="EMBL/GenBank/DDBJ databases">
        <title>Genome public.</title>
        <authorList>
            <person name="Liu C."/>
            <person name="Sun Q."/>
        </authorList>
    </citation>
    <scope>NUCLEOTIDE SEQUENCE</scope>
    <source>
        <strain evidence="2">NSJ-15</strain>
    </source>
</reference>
<dbReference type="AlphaFoldDB" id="A0A8J6PH35"/>
<accession>A0A8J6PH35</accession>
<gene>
    <name evidence="2" type="ORF">H8702_12810</name>
</gene>
<feature type="chain" id="PRO_5039115240" evidence="1">
    <location>
        <begin position="20"/>
        <end position="275"/>
    </location>
</feature>
<comment type="caution">
    <text evidence="2">The sequence shown here is derived from an EMBL/GenBank/DDBJ whole genome shotgun (WGS) entry which is preliminary data.</text>
</comment>
<proteinExistence type="predicted"/>
<name>A0A8J6PH35_9FIRM</name>
<dbReference type="Proteomes" id="UP000632659">
    <property type="component" value="Unassembled WGS sequence"/>
</dbReference>
<evidence type="ECO:0000256" key="1">
    <source>
        <dbReference type="SAM" id="SignalP"/>
    </source>
</evidence>
<feature type="signal peptide" evidence="1">
    <location>
        <begin position="1"/>
        <end position="19"/>
    </location>
</feature>
<dbReference type="PROSITE" id="PS51257">
    <property type="entry name" value="PROKAR_LIPOPROTEIN"/>
    <property type="match status" value="1"/>
</dbReference>
<organism evidence="2 3">
    <name type="scientific">Massiliimalia timonensis</name>
    <dbReference type="NCBI Taxonomy" id="1987501"/>
    <lineage>
        <taxon>Bacteria</taxon>
        <taxon>Bacillati</taxon>
        <taxon>Bacillota</taxon>
        <taxon>Clostridia</taxon>
        <taxon>Eubacteriales</taxon>
        <taxon>Oscillospiraceae</taxon>
        <taxon>Massiliimalia</taxon>
    </lineage>
</organism>
<dbReference type="RefSeq" id="WP_187536833.1">
    <property type="nucleotide sequence ID" value="NZ_JACRTL010000009.1"/>
</dbReference>
<evidence type="ECO:0000313" key="2">
    <source>
        <dbReference type="EMBL" id="MBC8611972.1"/>
    </source>
</evidence>
<protein>
    <submittedName>
        <fullName evidence="2">Uncharacterized protein</fullName>
    </submittedName>
</protein>
<evidence type="ECO:0000313" key="3">
    <source>
        <dbReference type="Proteomes" id="UP000632659"/>
    </source>
</evidence>
<sequence>MKKMALLIPILLMSFTVAATGCGCEHEWQEASCTEPKTCTLCEETEGEALGHEWEEALCETPKTCARCGLTEGTALGHNVAEWSVDAASTCSKKGQRSGVCSNCGQTLTEETDLAEHTPGDWEVKTKADLETAGIRVKKCTVCGAELETESYELSDKEKREAFQKECKSYSYDKIARDPDQYFGKKAVFKGEVIQVMESGNTVALRVNITKGKYGIWDDTIYVQYTKASSGESRILEDDIVTMYGYLSGMKTYETVMGSTLTIPAFEALYISVNA</sequence>
<dbReference type="EMBL" id="JACRTL010000009">
    <property type="protein sequence ID" value="MBC8611972.1"/>
    <property type="molecule type" value="Genomic_DNA"/>
</dbReference>
<keyword evidence="1" id="KW-0732">Signal</keyword>